<sequence length="134" mass="14099">MPNLVPTLDLSAVSRTKRIGGVAMNTPEKNPNSKVTTTIPPRLTTPSNTNSSTLHVKAPVKTIPAKPKKQARTHSINGPSVKAVMSRSFRILPGLTSIFDTTIGTSNLATAVKPMILVAQGNPTSSINFANITG</sequence>
<evidence type="ECO:0000256" key="1">
    <source>
        <dbReference type="SAM" id="MobiDB-lite"/>
    </source>
</evidence>
<feature type="region of interest" description="Disordered" evidence="1">
    <location>
        <begin position="22"/>
        <end position="78"/>
    </location>
</feature>
<evidence type="ECO:0000313" key="2">
    <source>
        <dbReference type="EMBL" id="KAK4494539.1"/>
    </source>
</evidence>
<protein>
    <submittedName>
        <fullName evidence="2">Uncharacterized protein</fullName>
    </submittedName>
</protein>
<accession>A0ABR0DZF6</accession>
<organism evidence="2 3">
    <name type="scientific">Zasmidium cellare</name>
    <name type="common">Wine cellar mold</name>
    <name type="synonym">Racodium cellare</name>
    <dbReference type="NCBI Taxonomy" id="395010"/>
    <lineage>
        <taxon>Eukaryota</taxon>
        <taxon>Fungi</taxon>
        <taxon>Dikarya</taxon>
        <taxon>Ascomycota</taxon>
        <taxon>Pezizomycotina</taxon>
        <taxon>Dothideomycetes</taxon>
        <taxon>Dothideomycetidae</taxon>
        <taxon>Mycosphaerellales</taxon>
        <taxon>Mycosphaerellaceae</taxon>
        <taxon>Zasmidium</taxon>
    </lineage>
</organism>
<feature type="compositionally biased region" description="Low complexity" evidence="1">
    <location>
        <begin position="40"/>
        <end position="54"/>
    </location>
</feature>
<reference evidence="2 3" key="1">
    <citation type="journal article" date="2023" name="G3 (Bethesda)">
        <title>A chromosome-level genome assembly of Zasmidium syzygii isolated from banana leaves.</title>
        <authorList>
            <person name="van Westerhoven A.C."/>
            <person name="Mehrabi R."/>
            <person name="Talebi R."/>
            <person name="Steentjes M.B.F."/>
            <person name="Corcolon B."/>
            <person name="Chong P.A."/>
            <person name="Kema G.H.J."/>
            <person name="Seidl M.F."/>
        </authorList>
    </citation>
    <scope>NUCLEOTIDE SEQUENCE [LARGE SCALE GENOMIC DNA]</scope>
    <source>
        <strain evidence="2 3">P124</strain>
    </source>
</reference>
<feature type="compositionally biased region" description="Polar residues" evidence="1">
    <location>
        <begin position="27"/>
        <end position="39"/>
    </location>
</feature>
<evidence type="ECO:0000313" key="3">
    <source>
        <dbReference type="Proteomes" id="UP001305779"/>
    </source>
</evidence>
<gene>
    <name evidence="2" type="ORF">PRZ48_013895</name>
</gene>
<keyword evidence="3" id="KW-1185">Reference proteome</keyword>
<comment type="caution">
    <text evidence="2">The sequence shown here is derived from an EMBL/GenBank/DDBJ whole genome shotgun (WGS) entry which is preliminary data.</text>
</comment>
<dbReference type="EMBL" id="JAXOVC010000013">
    <property type="protein sequence ID" value="KAK4494539.1"/>
    <property type="molecule type" value="Genomic_DNA"/>
</dbReference>
<name>A0ABR0DZF6_ZASCE</name>
<proteinExistence type="predicted"/>
<dbReference type="Proteomes" id="UP001305779">
    <property type="component" value="Unassembled WGS sequence"/>
</dbReference>